<organism evidence="9 10">
    <name type="scientific">Candidatus Terrybacteria bacterium RIFCSPHIGHO2_01_FULL_48_17</name>
    <dbReference type="NCBI Taxonomy" id="1802362"/>
    <lineage>
        <taxon>Bacteria</taxon>
        <taxon>Candidatus Terryibacteriota</taxon>
    </lineage>
</organism>
<dbReference type="Gene3D" id="3.90.1640.30">
    <property type="match status" value="1"/>
</dbReference>
<dbReference type="GO" id="GO:0006281">
    <property type="term" value="P:DNA repair"/>
    <property type="evidence" value="ECO:0007669"/>
    <property type="project" value="InterPro"/>
</dbReference>
<dbReference type="InterPro" id="IPR041122">
    <property type="entry name" value="RecJ_OB"/>
</dbReference>
<keyword evidence="3" id="KW-0540">Nuclease</keyword>
<comment type="similarity">
    <text evidence="1">Belongs to the RecJ family.</text>
</comment>
<dbReference type="InterPro" id="IPR004610">
    <property type="entry name" value="RecJ"/>
</dbReference>
<evidence type="ECO:0000313" key="9">
    <source>
        <dbReference type="EMBL" id="OHA48903.1"/>
    </source>
</evidence>
<reference evidence="9 10" key="1">
    <citation type="journal article" date="2016" name="Nat. Commun.">
        <title>Thousands of microbial genomes shed light on interconnected biogeochemical processes in an aquifer system.</title>
        <authorList>
            <person name="Anantharaman K."/>
            <person name="Brown C.T."/>
            <person name="Hug L.A."/>
            <person name="Sharon I."/>
            <person name="Castelle C.J."/>
            <person name="Probst A.J."/>
            <person name="Thomas B.C."/>
            <person name="Singh A."/>
            <person name="Wilkins M.J."/>
            <person name="Karaoz U."/>
            <person name="Brodie E.L."/>
            <person name="Williams K.H."/>
            <person name="Hubbard S.S."/>
            <person name="Banfield J.F."/>
        </authorList>
    </citation>
    <scope>NUCLEOTIDE SEQUENCE [LARGE SCALE GENOMIC DNA]</scope>
</reference>
<evidence type="ECO:0000256" key="1">
    <source>
        <dbReference type="ARBA" id="ARBA00005915"/>
    </source>
</evidence>
<dbReference type="PANTHER" id="PTHR30255:SF2">
    <property type="entry name" value="SINGLE-STRANDED-DNA-SPECIFIC EXONUCLEASE RECJ"/>
    <property type="match status" value="1"/>
</dbReference>
<feature type="domain" description="RecJ OB" evidence="8">
    <location>
        <begin position="467"/>
        <end position="526"/>
    </location>
</feature>
<dbReference type="InterPro" id="IPR038763">
    <property type="entry name" value="DHH_sf"/>
</dbReference>
<proteinExistence type="inferred from homology"/>
<protein>
    <recommendedName>
        <fullName evidence="2">Single-stranded-DNA-specific exonuclease RecJ</fullName>
    </recommendedName>
</protein>
<dbReference type="GO" id="GO:0006310">
    <property type="term" value="P:DNA recombination"/>
    <property type="evidence" value="ECO:0007669"/>
    <property type="project" value="InterPro"/>
</dbReference>
<evidence type="ECO:0000256" key="4">
    <source>
        <dbReference type="ARBA" id="ARBA00022801"/>
    </source>
</evidence>
<evidence type="ECO:0000259" key="6">
    <source>
        <dbReference type="Pfam" id="PF01368"/>
    </source>
</evidence>
<evidence type="ECO:0000256" key="3">
    <source>
        <dbReference type="ARBA" id="ARBA00022722"/>
    </source>
</evidence>
<gene>
    <name evidence="9" type="ORF">A2806_04385</name>
</gene>
<dbReference type="STRING" id="1802362.A2806_04385"/>
<name>A0A1G2PKV2_9BACT</name>
<dbReference type="SUPFAM" id="SSF64182">
    <property type="entry name" value="DHH phosphoesterases"/>
    <property type="match status" value="1"/>
</dbReference>
<comment type="caution">
    <text evidence="9">The sequence shown here is derived from an EMBL/GenBank/DDBJ whole genome shotgun (WGS) entry which is preliminary data.</text>
</comment>
<dbReference type="Pfam" id="PF02272">
    <property type="entry name" value="DHHA1"/>
    <property type="match status" value="1"/>
</dbReference>
<keyword evidence="4" id="KW-0378">Hydrolase</keyword>
<sequence length="578" mass="64265">MRRLHPQAPKPRWILKPQPSAAALRVLGNYPPQLATLLWQRGLKTQKTASVFLNPDFTQRADPRVLKDMEKAVERLARAQKHHERVFVAGDLDHDGICGAVLLSGFFKDMGLAHEAYMPSEEEGHELSYVAVERAEKFGATLLITVDFGVSSKSAIAWARRKGMDVIILDHHMLPQDLPEAYAIIDPRYLGTPTPLSYLCGAGVAFAFVDACARGGILPQKIRDQNSYLRSFLDLVAMATIGDLVPLQGDNRSFVREGLTVLGERKRIGVAALCGIARLKEVVGEDDVAFLLVPPLNAARRLGNASLAYDLLRVRTVKSAEKLARSIGRANAARQTAAKRFIKEAMEKIERENEIPWVIIIGDASWPMSYLSILASRIKDRYHRPVFVWSRHPEGFLRMSSRSIPAFDLVDAMQKCGGGDFFKKYGGHPQAAGGDFEANKFVEFERRMIAHAKTLLSPENLMPTIEIDLELKGHELGPELSKSFEPLAPFGKENPRPRVAVRQLRVISVGKPTKGWFGKISVVPENGGRLITVFAEQDHPAFNFRQGDIIDMVIEYSRLFGMSADKTALAILVDAHLH</sequence>
<keyword evidence="5 9" id="KW-0269">Exonuclease</keyword>
<dbReference type="InterPro" id="IPR051673">
    <property type="entry name" value="SSDNA_exonuclease_RecJ"/>
</dbReference>
<dbReference type="InterPro" id="IPR003156">
    <property type="entry name" value="DHHA1_dom"/>
</dbReference>
<dbReference type="EMBL" id="MHSS01000002">
    <property type="protein sequence ID" value="OHA48903.1"/>
    <property type="molecule type" value="Genomic_DNA"/>
</dbReference>
<dbReference type="Gene3D" id="3.10.310.30">
    <property type="match status" value="1"/>
</dbReference>
<dbReference type="GO" id="GO:0003676">
    <property type="term" value="F:nucleic acid binding"/>
    <property type="evidence" value="ECO:0007669"/>
    <property type="project" value="InterPro"/>
</dbReference>
<accession>A0A1G2PKV2</accession>
<evidence type="ECO:0000313" key="10">
    <source>
        <dbReference type="Proteomes" id="UP000177629"/>
    </source>
</evidence>
<feature type="domain" description="DDH" evidence="6">
    <location>
        <begin position="85"/>
        <end position="240"/>
    </location>
</feature>
<evidence type="ECO:0000259" key="7">
    <source>
        <dbReference type="Pfam" id="PF02272"/>
    </source>
</evidence>
<dbReference type="Pfam" id="PF01368">
    <property type="entry name" value="DHH"/>
    <property type="match status" value="1"/>
</dbReference>
<dbReference type="PANTHER" id="PTHR30255">
    <property type="entry name" value="SINGLE-STRANDED-DNA-SPECIFIC EXONUCLEASE RECJ"/>
    <property type="match status" value="1"/>
</dbReference>
<evidence type="ECO:0000256" key="2">
    <source>
        <dbReference type="ARBA" id="ARBA00019841"/>
    </source>
</evidence>
<feature type="domain" description="DHHA1" evidence="7">
    <location>
        <begin position="363"/>
        <end position="446"/>
    </location>
</feature>
<dbReference type="Pfam" id="PF17768">
    <property type="entry name" value="RecJ_OB"/>
    <property type="match status" value="1"/>
</dbReference>
<dbReference type="Proteomes" id="UP000177629">
    <property type="component" value="Unassembled WGS sequence"/>
</dbReference>
<evidence type="ECO:0000256" key="5">
    <source>
        <dbReference type="ARBA" id="ARBA00022839"/>
    </source>
</evidence>
<dbReference type="InterPro" id="IPR001667">
    <property type="entry name" value="DDH_dom"/>
</dbReference>
<dbReference type="NCBIfam" id="TIGR00644">
    <property type="entry name" value="recJ"/>
    <property type="match status" value="1"/>
</dbReference>
<dbReference type="AlphaFoldDB" id="A0A1G2PKV2"/>
<evidence type="ECO:0000259" key="8">
    <source>
        <dbReference type="Pfam" id="PF17768"/>
    </source>
</evidence>
<dbReference type="GO" id="GO:0008409">
    <property type="term" value="F:5'-3' exonuclease activity"/>
    <property type="evidence" value="ECO:0007669"/>
    <property type="project" value="InterPro"/>
</dbReference>